<dbReference type="InterPro" id="IPR007174">
    <property type="entry name" value="Las1"/>
</dbReference>
<evidence type="ECO:0000313" key="2">
    <source>
        <dbReference type="Proteomes" id="UP000737018"/>
    </source>
</evidence>
<dbReference type="PANTHER" id="PTHR15002">
    <property type="entry name" value="RIBOSOMAL BIOGENESIS PROTEIN LAS1L"/>
    <property type="match status" value="1"/>
</dbReference>
<name>A0A8J4R4T0_9ROSI</name>
<evidence type="ECO:0000313" key="1">
    <source>
        <dbReference type="EMBL" id="KAF3963948.1"/>
    </source>
</evidence>
<keyword evidence="2" id="KW-1185">Reference proteome</keyword>
<dbReference type="Pfam" id="PF04031">
    <property type="entry name" value="Las1"/>
    <property type="match status" value="1"/>
</dbReference>
<sequence length="666" mass="75220">MESSSGFGEEEEGEPRFNDFYQEAPSASSSSYSHKLVPWLSWDEWLFVKDCLFSNSPDSVATAFRRISAWRSRGCLPVAIEVTASIIEIQQKDPHFRENQSNGASDNFRVDQTSYVPLSEDMLAMLYCMAIIRLVNGVVEKTRKKTEVSLAVAADAIGIPRMLIDIRHEGSHRELPALQIVRSASLKALDWLIAYYWEPQKKAIPFQGGSTASIRKEIKFKIHELASCLQVDQSPLPDPSVVKGKRSKHPELPCGRNKFFSLVAGKHQSSKFGGSKKQVTKNLKVLVRLYSSFSSEFASMLLEFLLKAKISSDMVELPEDSQLATSIHTMLDDWKLVITKLSNKEPELLLTLLKAVLDRIETQEATKYETGIFVDPFVNLQVGGKNLTPSDYRSVICQIEHLSSLFAWLVERLQELKPRRHKDSTAEIKTYSREAKISKTILLELLHKCLLVSASGNKHLMDSAVFLAQLMGDRTLMEKLNKLSLNLSNMDFTEEEIPSMTNLLTRQEQSISQAAKKLELVKLRRMKRKVVEATGGHMGNSKRWVVSRSWNPCPIGMLPHTLGTSGLLPVLERKDDRVKVPEVSEQKEENWELNRCSGKREASSDIQQIDNSSVKKRREKMDVCESDAVDALPFEGVKGHLMIGGIWKEIREDELLAIMSDVRILV</sequence>
<dbReference type="GO" id="GO:0000460">
    <property type="term" value="P:maturation of 5.8S rRNA"/>
    <property type="evidence" value="ECO:0007669"/>
    <property type="project" value="TreeGrafter"/>
</dbReference>
<comment type="caution">
    <text evidence="1">The sequence shown here is derived from an EMBL/GenBank/DDBJ whole genome shotgun (WGS) entry which is preliminary data.</text>
</comment>
<dbReference type="AlphaFoldDB" id="A0A8J4R4T0"/>
<protein>
    <recommendedName>
        <fullName evidence="3">Las1-like family protein</fullName>
    </recommendedName>
</protein>
<dbReference type="PANTHER" id="PTHR15002:SF0">
    <property type="entry name" value="RIBOSOMAL BIOGENESIS PROTEIN LAS1L"/>
    <property type="match status" value="1"/>
</dbReference>
<dbReference type="GO" id="GO:0030687">
    <property type="term" value="C:preribosome, large subunit precursor"/>
    <property type="evidence" value="ECO:0007669"/>
    <property type="project" value="TreeGrafter"/>
</dbReference>
<dbReference type="GO" id="GO:0004519">
    <property type="term" value="F:endonuclease activity"/>
    <property type="evidence" value="ECO:0007669"/>
    <property type="project" value="InterPro"/>
</dbReference>
<accession>A0A8J4R4T0</accession>
<organism evidence="1 2">
    <name type="scientific">Castanea mollissima</name>
    <name type="common">Chinese chestnut</name>
    <dbReference type="NCBI Taxonomy" id="60419"/>
    <lineage>
        <taxon>Eukaryota</taxon>
        <taxon>Viridiplantae</taxon>
        <taxon>Streptophyta</taxon>
        <taxon>Embryophyta</taxon>
        <taxon>Tracheophyta</taxon>
        <taxon>Spermatophyta</taxon>
        <taxon>Magnoliopsida</taxon>
        <taxon>eudicotyledons</taxon>
        <taxon>Gunneridae</taxon>
        <taxon>Pentapetalae</taxon>
        <taxon>rosids</taxon>
        <taxon>fabids</taxon>
        <taxon>Fagales</taxon>
        <taxon>Fagaceae</taxon>
        <taxon>Castanea</taxon>
    </lineage>
</organism>
<gene>
    <name evidence="1" type="ORF">CMV_011715</name>
</gene>
<dbReference type="Proteomes" id="UP000737018">
    <property type="component" value="Unassembled WGS sequence"/>
</dbReference>
<evidence type="ECO:0008006" key="3">
    <source>
        <dbReference type="Google" id="ProtNLM"/>
    </source>
</evidence>
<dbReference type="OrthoDB" id="10263222at2759"/>
<reference evidence="1" key="1">
    <citation type="submission" date="2020-03" db="EMBL/GenBank/DDBJ databases">
        <title>Castanea mollissima Vanexum genome sequencing.</title>
        <authorList>
            <person name="Staton M."/>
        </authorList>
    </citation>
    <scope>NUCLEOTIDE SEQUENCE</scope>
    <source>
        <tissue evidence="1">Leaf</tissue>
    </source>
</reference>
<proteinExistence type="predicted"/>
<dbReference type="GO" id="GO:0090730">
    <property type="term" value="C:Las1 complex"/>
    <property type="evidence" value="ECO:0007669"/>
    <property type="project" value="InterPro"/>
</dbReference>
<dbReference type="GO" id="GO:0000470">
    <property type="term" value="P:maturation of LSU-rRNA"/>
    <property type="evidence" value="ECO:0007669"/>
    <property type="project" value="TreeGrafter"/>
</dbReference>
<dbReference type="EMBL" id="JRKL02001443">
    <property type="protein sequence ID" value="KAF3963948.1"/>
    <property type="molecule type" value="Genomic_DNA"/>
</dbReference>